<dbReference type="Proteomes" id="UP000035740">
    <property type="component" value="Unassembled WGS sequence"/>
</dbReference>
<sequence length="62" mass="6860">CRPRGLPSPSVFLRISTHFTATRGIPSPSAALQPCSHKRNSQVEPGDFTPVLQNRLRTLYAQ</sequence>
<evidence type="ECO:0000256" key="1">
    <source>
        <dbReference type="SAM" id="MobiDB-lite"/>
    </source>
</evidence>
<evidence type="ECO:0000313" key="2">
    <source>
        <dbReference type="EMBL" id="KMS64700.1"/>
    </source>
</evidence>
<keyword evidence="3" id="KW-1185">Reference proteome</keyword>
<dbReference type="EMBL" id="KQ125150">
    <property type="protein sequence ID" value="KMS64700.1"/>
    <property type="molecule type" value="Genomic_DNA"/>
</dbReference>
<accession>A0A0J8BFW9</accession>
<proteinExistence type="predicted"/>
<evidence type="ECO:0000313" key="3">
    <source>
        <dbReference type="Proteomes" id="UP000035740"/>
    </source>
</evidence>
<dbReference type="AlphaFoldDB" id="A0A0J8BFW9"/>
<gene>
    <name evidence="2" type="ORF">BVRB_017580</name>
</gene>
<name>A0A0J8BFW9_BETVV</name>
<reference evidence="2 3" key="1">
    <citation type="journal article" date="2014" name="Nature">
        <title>The genome of the recently domesticated crop plant sugar beet (Beta vulgaris).</title>
        <authorList>
            <person name="Dohm J.C."/>
            <person name="Minoche A.E."/>
            <person name="Holtgrawe D."/>
            <person name="Capella-Gutierrez S."/>
            <person name="Zakrzewski F."/>
            <person name="Tafer H."/>
            <person name="Rupp O."/>
            <person name="Sorensen T.R."/>
            <person name="Stracke R."/>
            <person name="Reinhardt R."/>
            <person name="Goesmann A."/>
            <person name="Kraft T."/>
            <person name="Schulz B."/>
            <person name="Stadler P.F."/>
            <person name="Schmidt T."/>
            <person name="Gabaldon T."/>
            <person name="Lehrach H."/>
            <person name="Weisshaar B."/>
            <person name="Himmelbauer H."/>
        </authorList>
    </citation>
    <scope>NUCLEOTIDE SEQUENCE [LARGE SCALE GENOMIC DNA]</scope>
    <source>
        <tissue evidence="2">Taproot</tissue>
    </source>
</reference>
<feature type="region of interest" description="Disordered" evidence="1">
    <location>
        <begin position="26"/>
        <end position="49"/>
    </location>
</feature>
<feature type="non-terminal residue" evidence="2">
    <location>
        <position position="1"/>
    </location>
</feature>
<organism evidence="2 3">
    <name type="scientific">Beta vulgaris subsp. vulgaris</name>
    <name type="common">Beet</name>
    <dbReference type="NCBI Taxonomy" id="3555"/>
    <lineage>
        <taxon>Eukaryota</taxon>
        <taxon>Viridiplantae</taxon>
        <taxon>Streptophyta</taxon>
        <taxon>Embryophyta</taxon>
        <taxon>Tracheophyta</taxon>
        <taxon>Spermatophyta</taxon>
        <taxon>Magnoliopsida</taxon>
        <taxon>eudicotyledons</taxon>
        <taxon>Gunneridae</taxon>
        <taxon>Pentapetalae</taxon>
        <taxon>Caryophyllales</taxon>
        <taxon>Chenopodiaceae</taxon>
        <taxon>Betoideae</taxon>
        <taxon>Beta</taxon>
    </lineage>
</organism>
<protein>
    <submittedName>
        <fullName evidence="2">Uncharacterized protein</fullName>
    </submittedName>
</protein>
<dbReference type="Gramene" id="KMS64700">
    <property type="protein sequence ID" value="KMS64700"/>
    <property type="gene ID" value="BVRB_017580"/>
</dbReference>